<dbReference type="RefSeq" id="WP_304182014.1">
    <property type="nucleotide sequence ID" value="NZ_DRGM01000103.1"/>
</dbReference>
<reference evidence="5" key="1">
    <citation type="journal article" date="2020" name="mSystems">
        <title>Genome- and Community-Level Interaction Insights into Carbon Utilization and Element Cycling Functions of Hydrothermarchaeota in Hydrothermal Sediment.</title>
        <authorList>
            <person name="Zhou Z."/>
            <person name="Liu Y."/>
            <person name="Xu W."/>
            <person name="Pan J."/>
            <person name="Luo Z.H."/>
            <person name="Li M."/>
        </authorList>
    </citation>
    <scope>NUCLEOTIDE SEQUENCE [LARGE SCALE GENOMIC DNA]</scope>
    <source>
        <strain evidence="5">HyVt-346</strain>
    </source>
</reference>
<keyword evidence="3" id="KW-0597">Phosphoprotein</keyword>
<keyword evidence="5" id="KW-0418">Kinase</keyword>
<dbReference type="InterPro" id="IPR003018">
    <property type="entry name" value="GAF"/>
</dbReference>
<dbReference type="Gene3D" id="3.30.450.40">
    <property type="match status" value="1"/>
</dbReference>
<dbReference type="Proteomes" id="UP000886188">
    <property type="component" value="Unassembled WGS sequence"/>
</dbReference>
<evidence type="ECO:0000256" key="1">
    <source>
        <dbReference type="ARBA" id="ARBA00000085"/>
    </source>
</evidence>
<proteinExistence type="predicted"/>
<feature type="domain" description="Histidine kinase" evidence="4">
    <location>
        <begin position="223"/>
        <end position="456"/>
    </location>
</feature>
<dbReference type="SMART" id="SM00387">
    <property type="entry name" value="HATPase_c"/>
    <property type="match status" value="1"/>
</dbReference>
<dbReference type="InterPro" id="IPR005467">
    <property type="entry name" value="His_kinase_dom"/>
</dbReference>
<dbReference type="Gene3D" id="3.30.565.10">
    <property type="entry name" value="Histidine kinase-like ATPase, C-terminal domain"/>
    <property type="match status" value="1"/>
</dbReference>
<dbReference type="InterPro" id="IPR003594">
    <property type="entry name" value="HATPase_dom"/>
</dbReference>
<dbReference type="PANTHER" id="PTHR43065:SF47">
    <property type="match status" value="1"/>
</dbReference>
<dbReference type="PRINTS" id="PR00344">
    <property type="entry name" value="BCTRLSENSOR"/>
</dbReference>
<dbReference type="EMBL" id="DRGM01000103">
    <property type="protein sequence ID" value="HEA16684.1"/>
    <property type="molecule type" value="Genomic_DNA"/>
</dbReference>
<dbReference type="InterPro" id="IPR003661">
    <property type="entry name" value="HisK_dim/P_dom"/>
</dbReference>
<dbReference type="SUPFAM" id="SSF47384">
    <property type="entry name" value="Homodimeric domain of signal transducing histidine kinase"/>
    <property type="match status" value="1"/>
</dbReference>
<dbReference type="PANTHER" id="PTHR43065">
    <property type="entry name" value="SENSOR HISTIDINE KINASE"/>
    <property type="match status" value="1"/>
</dbReference>
<dbReference type="AlphaFoldDB" id="A0A7V1CYR1"/>
<gene>
    <name evidence="5" type="ORF">ENH88_09620</name>
</gene>
<dbReference type="InterPro" id="IPR004358">
    <property type="entry name" value="Sig_transdc_His_kin-like_C"/>
</dbReference>
<dbReference type="SUPFAM" id="SSF55874">
    <property type="entry name" value="ATPase domain of HSP90 chaperone/DNA topoisomerase II/histidine kinase"/>
    <property type="match status" value="1"/>
</dbReference>
<dbReference type="CDD" id="cd00082">
    <property type="entry name" value="HisKA"/>
    <property type="match status" value="1"/>
</dbReference>
<accession>A0A7V1CYR1</accession>
<evidence type="ECO:0000256" key="3">
    <source>
        <dbReference type="ARBA" id="ARBA00022553"/>
    </source>
</evidence>
<dbReference type="InterPro" id="IPR036097">
    <property type="entry name" value="HisK_dim/P_sf"/>
</dbReference>
<dbReference type="Pfam" id="PF01590">
    <property type="entry name" value="GAF"/>
    <property type="match status" value="1"/>
</dbReference>
<evidence type="ECO:0000259" key="4">
    <source>
        <dbReference type="PROSITE" id="PS50109"/>
    </source>
</evidence>
<comment type="catalytic activity">
    <reaction evidence="1">
        <text>ATP + protein L-histidine = ADP + protein N-phospho-L-histidine.</text>
        <dbReference type="EC" id="2.7.13.3"/>
    </reaction>
</comment>
<dbReference type="PROSITE" id="PS50109">
    <property type="entry name" value="HIS_KIN"/>
    <property type="match status" value="1"/>
</dbReference>
<evidence type="ECO:0000256" key="2">
    <source>
        <dbReference type="ARBA" id="ARBA00012438"/>
    </source>
</evidence>
<dbReference type="EC" id="2.7.13.3" evidence="2"/>
<organism evidence="5">
    <name type="scientific">Pseudoalteromonas prydzensis</name>
    <dbReference type="NCBI Taxonomy" id="182141"/>
    <lineage>
        <taxon>Bacteria</taxon>
        <taxon>Pseudomonadati</taxon>
        <taxon>Pseudomonadota</taxon>
        <taxon>Gammaproteobacteria</taxon>
        <taxon>Alteromonadales</taxon>
        <taxon>Pseudoalteromonadaceae</taxon>
        <taxon>Pseudoalteromonas</taxon>
    </lineage>
</organism>
<evidence type="ECO:0000313" key="5">
    <source>
        <dbReference type="EMBL" id="HEA16684.1"/>
    </source>
</evidence>
<dbReference type="Gene3D" id="1.10.287.130">
    <property type="match status" value="1"/>
</dbReference>
<dbReference type="InterPro" id="IPR029016">
    <property type="entry name" value="GAF-like_dom_sf"/>
</dbReference>
<dbReference type="GO" id="GO:0000155">
    <property type="term" value="F:phosphorelay sensor kinase activity"/>
    <property type="evidence" value="ECO:0007669"/>
    <property type="project" value="InterPro"/>
</dbReference>
<keyword evidence="5" id="KW-0808">Transferase</keyword>
<dbReference type="SUPFAM" id="SSF55781">
    <property type="entry name" value="GAF domain-like"/>
    <property type="match status" value="1"/>
</dbReference>
<dbReference type="SMART" id="SM00065">
    <property type="entry name" value="GAF"/>
    <property type="match status" value="1"/>
</dbReference>
<dbReference type="Pfam" id="PF02518">
    <property type="entry name" value="HATPase_c"/>
    <property type="match status" value="1"/>
</dbReference>
<protein>
    <recommendedName>
        <fullName evidence="2">histidine kinase</fullName>
        <ecNumber evidence="2">2.7.13.3</ecNumber>
    </recommendedName>
</protein>
<comment type="caution">
    <text evidence="5">The sequence shown here is derived from an EMBL/GenBank/DDBJ whole genome shotgun (WGS) entry which is preliminary data.</text>
</comment>
<sequence length="457" mass="50241">MRQQLVQLLYKVSTSAALDDGYIELAEQLIVNTIIDGLNTARASIWLLNSDNSQCHCQLLLDKTNGEPDQSLILTRANFPAYFSALDTQRVIIANNAHTDPATSEFSEHYLTPLSINSMLDAPLRFKGKMIGIFCCEHTGSFRQWEDDECTFLSGLADLYGRALSAQESRLVKQQLEVANRYLEERVIERTNTLQKTLEELTGTQEKLIESEKMAALGNLVAGVAHEVNTPIGIAVTANSSATDNLKQLNQQLENNTLSKNSLMTMLAHIDECLTISSSNLDRAAALICNFKQTAVDQSSLDISTVMLNDYLANTIHSLTPLTRSHQVITTIECDNTLSLVTVSGALSQIIMNLVSNSCVHGFKDRTNNQINIVVHVDTQQNTYTLRYSDNGHGMSANVLQNVFEPFFTTTRGNGGSGLGMAIVYNLATQALQGDVKIHSQPEQGITVTFTFPLSLS</sequence>
<dbReference type="InterPro" id="IPR036890">
    <property type="entry name" value="HATPase_C_sf"/>
</dbReference>
<name>A0A7V1CYR1_9GAMM</name>